<evidence type="ECO:0000313" key="2">
    <source>
        <dbReference type="Proteomes" id="UP001501035"/>
    </source>
</evidence>
<comment type="caution">
    <text evidence="1">The sequence shown here is derived from an EMBL/GenBank/DDBJ whole genome shotgun (WGS) entry which is preliminary data.</text>
</comment>
<evidence type="ECO:0000313" key="1">
    <source>
        <dbReference type="EMBL" id="GAA3026889.1"/>
    </source>
</evidence>
<protein>
    <recommendedName>
        <fullName evidence="3">DUF732 domain-containing protein</fullName>
    </recommendedName>
</protein>
<sequence>MVLATVVTGCGSEAGPDYQAQLSSVQAQESSAAANEKFAADAMLADQHINAVQGPERVAEFTAITQNSCPGSVLANRLAKLKAENKIDGLTYAPGKRTEIIGAHTEADPNHVLVVLRNRAPAQQQQPQAIVMRVKLGTNAGKKCVSEVERV</sequence>
<name>A0ABP6L2L8_9ACTN</name>
<dbReference type="Proteomes" id="UP001501035">
    <property type="component" value="Unassembled WGS sequence"/>
</dbReference>
<dbReference type="EMBL" id="BAAAVS010000011">
    <property type="protein sequence ID" value="GAA3026889.1"/>
    <property type="molecule type" value="Genomic_DNA"/>
</dbReference>
<organism evidence="1 2">
    <name type="scientific">Gordonia defluvii</name>
    <dbReference type="NCBI Taxonomy" id="283718"/>
    <lineage>
        <taxon>Bacteria</taxon>
        <taxon>Bacillati</taxon>
        <taxon>Actinomycetota</taxon>
        <taxon>Actinomycetes</taxon>
        <taxon>Mycobacteriales</taxon>
        <taxon>Gordoniaceae</taxon>
        <taxon>Gordonia</taxon>
    </lineage>
</organism>
<gene>
    <name evidence="1" type="ORF">GCM10010528_05690</name>
</gene>
<proteinExistence type="predicted"/>
<keyword evidence="2" id="KW-1185">Reference proteome</keyword>
<reference evidence="2" key="1">
    <citation type="journal article" date="2019" name="Int. J. Syst. Evol. Microbiol.">
        <title>The Global Catalogue of Microorganisms (GCM) 10K type strain sequencing project: providing services to taxonomists for standard genome sequencing and annotation.</title>
        <authorList>
            <consortium name="The Broad Institute Genomics Platform"/>
            <consortium name="The Broad Institute Genome Sequencing Center for Infectious Disease"/>
            <person name="Wu L."/>
            <person name="Ma J."/>
        </authorList>
    </citation>
    <scope>NUCLEOTIDE SEQUENCE [LARGE SCALE GENOMIC DNA]</scope>
    <source>
        <strain evidence="2">JCM 14234</strain>
    </source>
</reference>
<evidence type="ECO:0008006" key="3">
    <source>
        <dbReference type="Google" id="ProtNLM"/>
    </source>
</evidence>
<accession>A0ABP6L2L8</accession>